<dbReference type="OrthoDB" id="5197832at2"/>
<evidence type="ECO:0000256" key="1">
    <source>
        <dbReference type="SAM" id="Phobius"/>
    </source>
</evidence>
<dbReference type="AlphaFoldDB" id="A0A2Y8ZYW2"/>
<keyword evidence="1" id="KW-0812">Transmembrane</keyword>
<proteinExistence type="predicted"/>
<keyword evidence="1" id="KW-0472">Membrane</keyword>
<name>A0A2Y8ZYW2_9MICO</name>
<reference evidence="2 3" key="1">
    <citation type="submission" date="2016-10" db="EMBL/GenBank/DDBJ databases">
        <authorList>
            <person name="Cai Z."/>
        </authorList>
    </citation>
    <scope>NUCLEOTIDE SEQUENCE [LARGE SCALE GENOMIC DNA]</scope>
    <source>
        <strain evidence="2 3">CGMCC 1.10826</strain>
    </source>
</reference>
<evidence type="ECO:0000313" key="2">
    <source>
        <dbReference type="EMBL" id="SSA36786.1"/>
    </source>
</evidence>
<gene>
    <name evidence="2" type="ORF">SAMN05216184_101448</name>
</gene>
<keyword evidence="1" id="KW-1133">Transmembrane helix</keyword>
<sequence length="117" mass="12455">MLPVALIVSVLAAALGVWALVFAVTDRAVVLRQLIAGGVVEGALVVQGLVLAVEQVTGSLTSDPVLLWGYLLVAMMLLPGAALAAFVERTRWSSVVLVVAAFTIIVMELRMWQLWQA</sequence>
<keyword evidence="3" id="KW-1185">Reference proteome</keyword>
<feature type="transmembrane region" description="Helical" evidence="1">
    <location>
        <begin position="92"/>
        <end position="112"/>
    </location>
</feature>
<dbReference type="Proteomes" id="UP000250222">
    <property type="component" value="Unassembled WGS sequence"/>
</dbReference>
<organism evidence="2 3">
    <name type="scientific">Georgenia satyanarayanai</name>
    <dbReference type="NCBI Taxonomy" id="860221"/>
    <lineage>
        <taxon>Bacteria</taxon>
        <taxon>Bacillati</taxon>
        <taxon>Actinomycetota</taxon>
        <taxon>Actinomycetes</taxon>
        <taxon>Micrococcales</taxon>
        <taxon>Bogoriellaceae</taxon>
        <taxon>Georgenia</taxon>
    </lineage>
</organism>
<accession>A0A2Y8ZYW2</accession>
<dbReference type="RefSeq" id="WP_110850936.1">
    <property type="nucleotide sequence ID" value="NZ_QKLZ01000001.1"/>
</dbReference>
<dbReference type="EMBL" id="UETB01000001">
    <property type="protein sequence ID" value="SSA36786.1"/>
    <property type="molecule type" value="Genomic_DNA"/>
</dbReference>
<protein>
    <submittedName>
        <fullName evidence="2">Uncharacterized protein</fullName>
    </submittedName>
</protein>
<feature type="transmembrane region" description="Helical" evidence="1">
    <location>
        <begin position="65"/>
        <end position="86"/>
    </location>
</feature>
<feature type="transmembrane region" description="Helical" evidence="1">
    <location>
        <begin position="33"/>
        <end position="53"/>
    </location>
</feature>
<evidence type="ECO:0000313" key="3">
    <source>
        <dbReference type="Proteomes" id="UP000250222"/>
    </source>
</evidence>